<evidence type="ECO:0000256" key="5">
    <source>
        <dbReference type="ARBA" id="ARBA00023163"/>
    </source>
</evidence>
<evidence type="ECO:0000256" key="8">
    <source>
        <dbReference type="SAM" id="MobiDB-lite"/>
    </source>
</evidence>
<evidence type="ECO:0000256" key="3">
    <source>
        <dbReference type="ARBA" id="ARBA00023015"/>
    </source>
</evidence>
<dbReference type="Proteomes" id="UP000694522">
    <property type="component" value="Unplaced"/>
</dbReference>
<dbReference type="GO" id="GO:0003700">
    <property type="term" value="F:DNA-binding transcription factor activity"/>
    <property type="evidence" value="ECO:0007669"/>
    <property type="project" value="InterPro"/>
</dbReference>
<evidence type="ECO:0000256" key="6">
    <source>
        <dbReference type="ARBA" id="ARBA00023242"/>
    </source>
</evidence>
<evidence type="ECO:0000256" key="2">
    <source>
        <dbReference type="ARBA" id="ARBA00006403"/>
    </source>
</evidence>
<dbReference type="Ensembl" id="ENSACOT00000022839.1">
    <property type="protein sequence ID" value="ENSACOP00000022062.1"/>
    <property type="gene ID" value="ENSACOG00000015051.1"/>
</dbReference>
<organism evidence="10 11">
    <name type="scientific">Amazona collaria</name>
    <name type="common">yellow-billed parrot</name>
    <dbReference type="NCBI Taxonomy" id="241587"/>
    <lineage>
        <taxon>Eukaryota</taxon>
        <taxon>Metazoa</taxon>
        <taxon>Chordata</taxon>
        <taxon>Craniata</taxon>
        <taxon>Vertebrata</taxon>
        <taxon>Euteleostomi</taxon>
        <taxon>Archelosauria</taxon>
        <taxon>Archosauria</taxon>
        <taxon>Dinosauria</taxon>
        <taxon>Saurischia</taxon>
        <taxon>Theropoda</taxon>
        <taxon>Coelurosauria</taxon>
        <taxon>Aves</taxon>
        <taxon>Neognathae</taxon>
        <taxon>Neoaves</taxon>
        <taxon>Telluraves</taxon>
        <taxon>Australaves</taxon>
        <taxon>Psittaciformes</taxon>
        <taxon>Psittacidae</taxon>
        <taxon>Amazona</taxon>
    </lineage>
</organism>
<accession>A0A8B9J1N2</accession>
<evidence type="ECO:0000256" key="4">
    <source>
        <dbReference type="ARBA" id="ARBA00023125"/>
    </source>
</evidence>
<evidence type="ECO:0000259" key="9">
    <source>
        <dbReference type="SMART" id="SM00415"/>
    </source>
</evidence>
<dbReference type="GO" id="GO:0043565">
    <property type="term" value="F:sequence-specific DNA binding"/>
    <property type="evidence" value="ECO:0007669"/>
    <property type="project" value="InterPro"/>
</dbReference>
<dbReference type="PANTHER" id="PTHR10015">
    <property type="entry name" value="HEAT SHOCK TRANSCRIPTION FACTOR"/>
    <property type="match status" value="1"/>
</dbReference>
<dbReference type="PANTHER" id="PTHR10015:SF336">
    <property type="entry name" value="HEAT SHOCK TRANSCRIPTION FACTOR, Y-LINKED"/>
    <property type="match status" value="1"/>
</dbReference>
<evidence type="ECO:0000256" key="7">
    <source>
        <dbReference type="RuleBase" id="RU004020"/>
    </source>
</evidence>
<protein>
    <recommendedName>
        <fullName evidence="9">HSF-type DNA-binding domain-containing protein</fullName>
    </recommendedName>
</protein>
<dbReference type="GO" id="GO:0005634">
    <property type="term" value="C:nucleus"/>
    <property type="evidence" value="ECO:0007669"/>
    <property type="project" value="UniProtKB-SubCell"/>
</dbReference>
<dbReference type="Gene3D" id="1.10.10.10">
    <property type="entry name" value="Winged helix-like DNA-binding domain superfamily/Winged helix DNA-binding domain"/>
    <property type="match status" value="1"/>
</dbReference>
<evidence type="ECO:0000256" key="1">
    <source>
        <dbReference type="ARBA" id="ARBA00004123"/>
    </source>
</evidence>
<dbReference type="InterPro" id="IPR036390">
    <property type="entry name" value="WH_DNA-bd_sf"/>
</dbReference>
<dbReference type="AlphaFoldDB" id="A0A8B9J1N2"/>
<feature type="compositionally biased region" description="Polar residues" evidence="8">
    <location>
        <begin position="15"/>
        <end position="25"/>
    </location>
</feature>
<evidence type="ECO:0000313" key="11">
    <source>
        <dbReference type="Proteomes" id="UP000694522"/>
    </source>
</evidence>
<proteinExistence type="inferred from homology"/>
<dbReference type="SMART" id="SM00415">
    <property type="entry name" value="HSF"/>
    <property type="match status" value="1"/>
</dbReference>
<keyword evidence="5" id="KW-0804">Transcription</keyword>
<feature type="domain" description="HSF-type DNA-binding" evidence="9">
    <location>
        <begin position="69"/>
        <end position="182"/>
    </location>
</feature>
<reference evidence="10" key="1">
    <citation type="submission" date="2025-08" db="UniProtKB">
        <authorList>
            <consortium name="Ensembl"/>
        </authorList>
    </citation>
    <scope>IDENTIFICATION</scope>
</reference>
<comment type="similarity">
    <text evidence="2 7">Belongs to the HSF family.</text>
</comment>
<feature type="region of interest" description="Disordered" evidence="8">
    <location>
        <begin position="180"/>
        <end position="250"/>
    </location>
</feature>
<dbReference type="InterPro" id="IPR000232">
    <property type="entry name" value="HSF_DNA-bd"/>
</dbReference>
<keyword evidence="3" id="KW-0805">Transcription regulation</keyword>
<dbReference type="FunFam" id="1.10.10.10:FF:000349">
    <property type="entry name" value="Heat shock transcription factor, Y-linked"/>
    <property type="match status" value="1"/>
</dbReference>
<keyword evidence="6" id="KW-0539">Nucleus</keyword>
<dbReference type="InterPro" id="IPR036388">
    <property type="entry name" value="WH-like_DNA-bd_sf"/>
</dbReference>
<comment type="subcellular location">
    <subcellularLocation>
        <location evidence="1">Nucleus</location>
    </subcellularLocation>
</comment>
<keyword evidence="4" id="KW-0238">DNA-binding</keyword>
<sequence length="332" mass="35807">MPSLSALDELGRSADMTSAGPSGQAETAPCDAAGAAIQEQRDVQPGSEGHGTIRIPLSNRRRGHTSEFSGLCFPQRLWKILESSEFRSIWWGVGGTCVAINEELFQQEVLGRVFSTQKMKSFTRQLNTYGFTKVYPDFQSSASLPEFLAEEAAASSHSKVLYYYNPSFSRERPQLLEQSNRKAAIKRKAAGAAQEEEEHPSRGANAQPAVHTQASPPAKRRVEALPGPSTAHPSPRAAAPTSPEPARAAGSESFIPPSLCFSPPFGCPSLPAPAPPQFAVLLLPPASALPMPRPHHWSPAAPTWYMGPSMPQPGDSTGPWLQVTSISYTVFF</sequence>
<evidence type="ECO:0000313" key="10">
    <source>
        <dbReference type="Ensembl" id="ENSACOP00000022062.1"/>
    </source>
</evidence>
<name>A0A8B9J1N2_9PSIT</name>
<feature type="region of interest" description="Disordered" evidence="8">
    <location>
        <begin position="1"/>
        <end position="30"/>
    </location>
</feature>
<feature type="region of interest" description="Disordered" evidence="8">
    <location>
        <begin position="39"/>
        <end position="58"/>
    </location>
</feature>
<keyword evidence="11" id="KW-1185">Reference proteome</keyword>
<dbReference type="SUPFAM" id="SSF46785">
    <property type="entry name" value="Winged helix' DNA-binding domain"/>
    <property type="match status" value="1"/>
</dbReference>
<dbReference type="Pfam" id="PF00447">
    <property type="entry name" value="HSF_DNA-bind"/>
    <property type="match status" value="1"/>
</dbReference>
<reference evidence="10" key="2">
    <citation type="submission" date="2025-09" db="UniProtKB">
        <authorList>
            <consortium name="Ensembl"/>
        </authorList>
    </citation>
    <scope>IDENTIFICATION</scope>
</reference>